<feature type="compositionally biased region" description="Basic and acidic residues" evidence="1">
    <location>
        <begin position="412"/>
        <end position="429"/>
    </location>
</feature>
<evidence type="ECO:0000313" key="3">
    <source>
        <dbReference type="EMBL" id="KAH6866258.1"/>
    </source>
</evidence>
<name>A0A9P8VMX1_9HYPO</name>
<comment type="caution">
    <text evidence="3">The sequence shown here is derived from an EMBL/GenBank/DDBJ whole genome shotgun (WGS) entry which is preliminary data.</text>
</comment>
<dbReference type="EMBL" id="JAGPYM010000124">
    <property type="protein sequence ID" value="KAH6866258.1"/>
    <property type="molecule type" value="Genomic_DNA"/>
</dbReference>
<dbReference type="AlphaFoldDB" id="A0A9P8VMX1"/>
<proteinExistence type="predicted"/>
<keyword evidence="4" id="KW-1185">Reference proteome</keyword>
<feature type="compositionally biased region" description="Low complexity" evidence="1">
    <location>
        <begin position="216"/>
        <end position="228"/>
    </location>
</feature>
<feature type="region of interest" description="Disordered" evidence="1">
    <location>
        <begin position="382"/>
        <end position="454"/>
    </location>
</feature>
<evidence type="ECO:0000256" key="1">
    <source>
        <dbReference type="SAM" id="MobiDB-lite"/>
    </source>
</evidence>
<feature type="compositionally biased region" description="Polar residues" evidence="1">
    <location>
        <begin position="229"/>
        <end position="268"/>
    </location>
</feature>
<gene>
    <name evidence="3" type="ORF">B0T10DRAFT_554113</name>
</gene>
<sequence length="454" mass="49007">MSKSERMLNETRPNHFPIAMYVRRGTYIQPTPFTHRPFQGASLITSRAMKEYSLSIVRAITLSLSLVNVAWSQSLIGYVVVTESPVSSVWCNGQRADGSTTNFRTDWQGTLMTIGDERYALCDMSGDTNLQMGISCEGQNVAVNVFSLASEDHTSDFTQRCEENYSCMTATLWDEWETQGDSWLIVSCRDSLGLGKGVSTIYARSPTDFTETGPVTTSAEESETASTTDSPHPTVASTAANTSNGEEGSGDSTNSTKSDGNDNVSDSESQGDDDSLSGGAIAGIVIGSIAAVALIICALLLGIRMGKKLADRRDDEAPPPSGFRTTMRSLPRPKISWSRPESSQVPSDTPYIKDRGTVSSVVDAPASVESLRITQSIPVAGVTTEPKSVAGTPSPRPTTNHQDLELPPTLAEARESIASELPTRFESRDWAGTQPQQFPYEMDTQQPYPRTGPS</sequence>
<feature type="transmembrane region" description="Helical" evidence="2">
    <location>
        <begin position="280"/>
        <end position="303"/>
    </location>
</feature>
<dbReference type="OrthoDB" id="5106500at2759"/>
<dbReference type="Proteomes" id="UP000777438">
    <property type="component" value="Unassembled WGS sequence"/>
</dbReference>
<feature type="region of interest" description="Disordered" evidence="1">
    <location>
        <begin position="333"/>
        <end position="354"/>
    </location>
</feature>
<feature type="region of interest" description="Disordered" evidence="1">
    <location>
        <begin position="205"/>
        <end position="274"/>
    </location>
</feature>
<protein>
    <submittedName>
        <fullName evidence="3">Uncharacterized protein</fullName>
    </submittedName>
</protein>
<evidence type="ECO:0000256" key="2">
    <source>
        <dbReference type="SAM" id="Phobius"/>
    </source>
</evidence>
<organism evidence="3 4">
    <name type="scientific">Thelonectria olida</name>
    <dbReference type="NCBI Taxonomy" id="1576542"/>
    <lineage>
        <taxon>Eukaryota</taxon>
        <taxon>Fungi</taxon>
        <taxon>Dikarya</taxon>
        <taxon>Ascomycota</taxon>
        <taxon>Pezizomycotina</taxon>
        <taxon>Sordariomycetes</taxon>
        <taxon>Hypocreomycetidae</taxon>
        <taxon>Hypocreales</taxon>
        <taxon>Nectriaceae</taxon>
        <taxon>Thelonectria</taxon>
    </lineage>
</organism>
<keyword evidence="2" id="KW-0472">Membrane</keyword>
<evidence type="ECO:0000313" key="4">
    <source>
        <dbReference type="Proteomes" id="UP000777438"/>
    </source>
</evidence>
<reference evidence="3 4" key="1">
    <citation type="journal article" date="2021" name="Nat. Commun.">
        <title>Genetic determinants of endophytism in the Arabidopsis root mycobiome.</title>
        <authorList>
            <person name="Mesny F."/>
            <person name="Miyauchi S."/>
            <person name="Thiergart T."/>
            <person name="Pickel B."/>
            <person name="Atanasova L."/>
            <person name="Karlsson M."/>
            <person name="Huettel B."/>
            <person name="Barry K.W."/>
            <person name="Haridas S."/>
            <person name="Chen C."/>
            <person name="Bauer D."/>
            <person name="Andreopoulos W."/>
            <person name="Pangilinan J."/>
            <person name="LaButti K."/>
            <person name="Riley R."/>
            <person name="Lipzen A."/>
            <person name="Clum A."/>
            <person name="Drula E."/>
            <person name="Henrissat B."/>
            <person name="Kohler A."/>
            <person name="Grigoriev I.V."/>
            <person name="Martin F.M."/>
            <person name="Hacquard S."/>
        </authorList>
    </citation>
    <scope>NUCLEOTIDE SEQUENCE [LARGE SCALE GENOMIC DNA]</scope>
    <source>
        <strain evidence="3 4">MPI-CAGE-CH-0241</strain>
    </source>
</reference>
<feature type="compositionally biased region" description="Polar residues" evidence="1">
    <location>
        <begin position="433"/>
        <end position="454"/>
    </location>
</feature>
<keyword evidence="2" id="KW-1133">Transmembrane helix</keyword>
<keyword evidence="2" id="KW-0812">Transmembrane</keyword>
<accession>A0A9P8VMX1</accession>